<accession>A0ABF7RF34</accession>
<dbReference type="InterPro" id="IPR021747">
    <property type="entry name" value="DUF3313"/>
</dbReference>
<organism evidence="1 2">
    <name type="scientific">Ralstonia solanacearum IPO1609</name>
    <dbReference type="NCBI Taxonomy" id="564066"/>
    <lineage>
        <taxon>Bacteria</taxon>
        <taxon>Pseudomonadati</taxon>
        <taxon>Pseudomonadota</taxon>
        <taxon>Betaproteobacteria</taxon>
        <taxon>Burkholderiales</taxon>
        <taxon>Burkholderiaceae</taxon>
        <taxon>Ralstonia</taxon>
        <taxon>Ralstonia solanacearum species complex</taxon>
    </lineage>
</organism>
<dbReference type="EMBL" id="LN651282">
    <property type="protein sequence ID" value="CEJ20198.1"/>
    <property type="molecule type" value="Genomic_DNA"/>
</dbReference>
<dbReference type="Proteomes" id="UP000053470">
    <property type="component" value="Unassembled WGS sequence"/>
</dbReference>
<keyword evidence="1" id="KW-0449">Lipoprotein</keyword>
<dbReference type="Pfam" id="PF11769">
    <property type="entry name" value="DUF3313"/>
    <property type="match status" value="1"/>
</dbReference>
<proteinExistence type="predicted"/>
<evidence type="ECO:0000313" key="1">
    <source>
        <dbReference type="EMBL" id="CEJ20198.1"/>
    </source>
</evidence>
<evidence type="ECO:0000313" key="2">
    <source>
        <dbReference type="Proteomes" id="UP000053470"/>
    </source>
</evidence>
<reference evidence="1" key="1">
    <citation type="submission" date="2014-11" db="EMBL/GenBank/DDBJ databases">
        <authorList>
            <person name="Genoscope - CEA"/>
        </authorList>
    </citation>
    <scope>NUCLEOTIDE SEQUENCE</scope>
    <source>
        <strain evidence="1">IPO1609</strain>
    </source>
</reference>
<protein>
    <submittedName>
        <fullName evidence="1">Lipoprotein</fullName>
    </submittedName>
</protein>
<dbReference type="AlphaFoldDB" id="A0ABF7RF34"/>
<sequence>MEPEINMNTSHKARHLLIAATCVAMAGCASVQPVAYSGVASSSYMKPNLQDTSGRVPYNYATQVDWRKYRRIMIEPVTVYRGADHQFGDMSETDRAALASYMQAKFAEKLQSRFELANDAGPNTLRLKLTLTGADTTTPVLGTLSRFDIAGGIYNGVQTVRGREGTFTGFVMYAVEIYDASSNRLLNAYVTKQYPSPWNLGASIGSLSAAKTGVEKGADALVAQLK</sequence>
<name>A0ABF7RF34_RALSL</name>
<reference evidence="1" key="2">
    <citation type="submission" date="2022-04" db="EMBL/GenBank/DDBJ databases">
        <title>Genomic draft of R. solanacearum strain IPO1609, a phylotype IIB1/biovar 2/race 3 strain isolated from potato in Europe.</title>
        <authorList>
            <person name="Boucher C."/>
            <person name="Carrere S."/>
            <person name="Dossat C."/>
            <person name="Elbaz M."/>
            <person name="Genin S."/>
            <person name="Gouzy J."/>
            <person name="Prior P."/>
            <person name="Segurens B."/>
            <person name="Wincker P."/>
        </authorList>
    </citation>
    <scope>NUCLEOTIDE SEQUENCE</scope>
    <source>
        <strain evidence="1">IPO1609</strain>
    </source>
</reference>
<gene>
    <name evidence="1" type="ORF">RSIPO_02367</name>
</gene>
<keyword evidence="2" id="KW-1185">Reference proteome</keyword>